<accession>A0AA38FTA7</accession>
<feature type="non-terminal residue" evidence="1">
    <location>
        <position position="129"/>
    </location>
</feature>
<proteinExistence type="predicted"/>
<feature type="non-terminal residue" evidence="1">
    <location>
        <position position="1"/>
    </location>
</feature>
<name>A0AA38FTA7_TAXCH</name>
<dbReference type="EMBL" id="JAHRHJ020000007">
    <property type="protein sequence ID" value="KAH9308443.1"/>
    <property type="molecule type" value="Genomic_DNA"/>
</dbReference>
<dbReference type="Proteomes" id="UP000824469">
    <property type="component" value="Unassembled WGS sequence"/>
</dbReference>
<gene>
    <name evidence="1" type="ORF">KI387_036354</name>
</gene>
<evidence type="ECO:0000313" key="2">
    <source>
        <dbReference type="Proteomes" id="UP000824469"/>
    </source>
</evidence>
<comment type="caution">
    <text evidence="1">The sequence shown here is derived from an EMBL/GenBank/DDBJ whole genome shotgun (WGS) entry which is preliminary data.</text>
</comment>
<evidence type="ECO:0000313" key="1">
    <source>
        <dbReference type="EMBL" id="KAH9308443.1"/>
    </source>
</evidence>
<reference evidence="1 2" key="1">
    <citation type="journal article" date="2021" name="Nat. Plants">
        <title>The Taxus genome provides insights into paclitaxel biosynthesis.</title>
        <authorList>
            <person name="Xiong X."/>
            <person name="Gou J."/>
            <person name="Liao Q."/>
            <person name="Li Y."/>
            <person name="Zhou Q."/>
            <person name="Bi G."/>
            <person name="Li C."/>
            <person name="Du R."/>
            <person name="Wang X."/>
            <person name="Sun T."/>
            <person name="Guo L."/>
            <person name="Liang H."/>
            <person name="Lu P."/>
            <person name="Wu Y."/>
            <person name="Zhang Z."/>
            <person name="Ro D.K."/>
            <person name="Shang Y."/>
            <person name="Huang S."/>
            <person name="Yan J."/>
        </authorList>
    </citation>
    <scope>NUCLEOTIDE SEQUENCE [LARGE SCALE GENOMIC DNA]</scope>
    <source>
        <strain evidence="1">Ta-2019</strain>
    </source>
</reference>
<organism evidence="1 2">
    <name type="scientific">Taxus chinensis</name>
    <name type="common">Chinese yew</name>
    <name type="synonym">Taxus wallichiana var. chinensis</name>
    <dbReference type="NCBI Taxonomy" id="29808"/>
    <lineage>
        <taxon>Eukaryota</taxon>
        <taxon>Viridiplantae</taxon>
        <taxon>Streptophyta</taxon>
        <taxon>Embryophyta</taxon>
        <taxon>Tracheophyta</taxon>
        <taxon>Spermatophyta</taxon>
        <taxon>Pinopsida</taxon>
        <taxon>Pinidae</taxon>
        <taxon>Conifers II</taxon>
        <taxon>Cupressales</taxon>
        <taxon>Taxaceae</taxon>
        <taxon>Taxus</taxon>
    </lineage>
</organism>
<keyword evidence="2" id="KW-1185">Reference proteome</keyword>
<sequence>QEDTMEEVEHKQQDSNEAVYLSDLEDCFDGEESVEFSPFSLSSSTSQTPEPAIMEEIFHLQKPTSYSSSLEPRLEDFNLSCPSLEEEKGQRNFTISSTSSIREDLQEDSTFGVENQSYGHIKWIRPCLI</sequence>
<protein>
    <submittedName>
        <fullName evidence="1">Uncharacterized protein</fullName>
    </submittedName>
</protein>
<dbReference type="AlphaFoldDB" id="A0AA38FTA7"/>